<protein>
    <submittedName>
        <fullName evidence="2">MBL fold metallo-hydrolase</fullName>
    </submittedName>
</protein>
<evidence type="ECO:0000313" key="3">
    <source>
        <dbReference type="Proteomes" id="UP000479639"/>
    </source>
</evidence>
<dbReference type="SMART" id="SM00849">
    <property type="entry name" value="Lactamase_B"/>
    <property type="match status" value="1"/>
</dbReference>
<accession>A0A7C8FU03</accession>
<keyword evidence="2" id="KW-0378">Hydrolase</keyword>
<dbReference type="InterPro" id="IPR036388">
    <property type="entry name" value="WH-like_DNA-bd_sf"/>
</dbReference>
<dbReference type="EMBL" id="WAJS01000009">
    <property type="protein sequence ID" value="KAB1650812.1"/>
    <property type="molecule type" value="Genomic_DNA"/>
</dbReference>
<sequence>MPVPDLDTLIADLDDRYQRAGFGEPVAVLPDLYLVKVPLPANPLKAVNSYFILGSGGETVIVDVGFNHPDCERALDDALVALGRSWDGVRIVLTHSHPDHTGNLDRIWRSGMAVQAHLHSFQEVKNLMALEEAIYGPLLLQAATLEQQREMTFTDEGPRLHVSAELLPLETYPSFTYLAEGDTVEAGPYAFRVIETPGHDRWHICLYEPRARLLIAGDHVLERITPAVSSWFPAVDALAQFMDSLRKVADLEVDLILPAHGRPFTGLAERVAFLLRHHEERLEEIYGLVRGGCDDIVAISQQATWRYPDWGSWPLDQKFFSMGETLAHLVYLVRQGRILQGICGDEYYFRMPYDRKNLALTRIQG</sequence>
<organism evidence="2 3">
    <name type="scientific">Adlercreutzia muris</name>
    <dbReference type="NCBI Taxonomy" id="1796610"/>
    <lineage>
        <taxon>Bacteria</taxon>
        <taxon>Bacillati</taxon>
        <taxon>Actinomycetota</taxon>
        <taxon>Coriobacteriia</taxon>
        <taxon>Eggerthellales</taxon>
        <taxon>Eggerthellaceae</taxon>
        <taxon>Adlercreutzia</taxon>
    </lineage>
</organism>
<dbReference type="InterPro" id="IPR036866">
    <property type="entry name" value="RibonucZ/Hydroxyglut_hydro"/>
</dbReference>
<dbReference type="GO" id="GO:0016787">
    <property type="term" value="F:hydrolase activity"/>
    <property type="evidence" value="ECO:0007669"/>
    <property type="project" value="UniProtKB-KW"/>
</dbReference>
<gene>
    <name evidence="2" type="ORF">F8D48_04145</name>
</gene>
<proteinExistence type="predicted"/>
<dbReference type="Pfam" id="PF00753">
    <property type="entry name" value="Lactamase_B"/>
    <property type="match status" value="1"/>
</dbReference>
<dbReference type="PANTHER" id="PTHR23131:SF4">
    <property type="entry name" value="METALLO-BETA-LACTAMASE SUPERFAMILY POTEIN"/>
    <property type="match status" value="1"/>
</dbReference>
<dbReference type="SUPFAM" id="SSF56281">
    <property type="entry name" value="Metallo-hydrolase/oxidoreductase"/>
    <property type="match status" value="1"/>
</dbReference>
<dbReference type="AlphaFoldDB" id="A0A7C8FU03"/>
<dbReference type="InterPro" id="IPR050662">
    <property type="entry name" value="Sec-metab_biosynth-thioest"/>
</dbReference>
<reference evidence="2 3" key="1">
    <citation type="submission" date="2019-09" db="EMBL/GenBank/DDBJ databases">
        <title>Whole genome shotgun sequencing (WGS) of Ellagibacter isourolithinifaciens DSM 104140(T) and Adlercreutzia muris DSM 29508(T).</title>
        <authorList>
            <person name="Stoll D.A."/>
            <person name="Danylec N."/>
            <person name="Huch M."/>
        </authorList>
    </citation>
    <scope>NUCLEOTIDE SEQUENCE [LARGE SCALE GENOMIC DNA]</scope>
    <source>
        <strain evidence="2 3">DSM 29508</strain>
    </source>
</reference>
<feature type="domain" description="Metallo-beta-lactamase" evidence="1">
    <location>
        <begin position="46"/>
        <end position="260"/>
    </location>
</feature>
<dbReference type="Gene3D" id="3.60.15.10">
    <property type="entry name" value="Ribonuclease Z/Hydroxyacylglutathione hydrolase-like"/>
    <property type="match status" value="1"/>
</dbReference>
<evidence type="ECO:0000313" key="2">
    <source>
        <dbReference type="EMBL" id="KAB1650812.1"/>
    </source>
</evidence>
<comment type="caution">
    <text evidence="2">The sequence shown here is derived from an EMBL/GenBank/DDBJ whole genome shotgun (WGS) entry which is preliminary data.</text>
</comment>
<dbReference type="InterPro" id="IPR001279">
    <property type="entry name" value="Metallo-B-lactamas"/>
</dbReference>
<dbReference type="Proteomes" id="UP000479639">
    <property type="component" value="Unassembled WGS sequence"/>
</dbReference>
<evidence type="ECO:0000259" key="1">
    <source>
        <dbReference type="SMART" id="SM00849"/>
    </source>
</evidence>
<dbReference type="PANTHER" id="PTHR23131">
    <property type="entry name" value="ENDORIBONUCLEASE LACTB2"/>
    <property type="match status" value="1"/>
</dbReference>
<keyword evidence="3" id="KW-1185">Reference proteome</keyword>
<name>A0A7C8FU03_9ACTN</name>
<dbReference type="Gene3D" id="1.10.10.10">
    <property type="entry name" value="Winged helix-like DNA-binding domain superfamily/Winged helix DNA-binding domain"/>
    <property type="match status" value="1"/>
</dbReference>